<feature type="region of interest" description="Disordered" evidence="1">
    <location>
        <begin position="189"/>
        <end position="236"/>
    </location>
</feature>
<accession>A0A9N8VBF6</accession>
<evidence type="ECO:0000313" key="2">
    <source>
        <dbReference type="EMBL" id="CAG8447205.1"/>
    </source>
</evidence>
<evidence type="ECO:0000313" key="3">
    <source>
        <dbReference type="Proteomes" id="UP000789508"/>
    </source>
</evidence>
<protein>
    <submittedName>
        <fullName evidence="2">8629_t:CDS:1</fullName>
    </submittedName>
</protein>
<dbReference type="AlphaFoldDB" id="A0A9N8VBF6"/>
<feature type="compositionally biased region" description="Acidic residues" evidence="1">
    <location>
        <begin position="197"/>
        <end position="217"/>
    </location>
</feature>
<comment type="caution">
    <text evidence="2">The sequence shown here is derived from an EMBL/GenBank/DDBJ whole genome shotgun (WGS) entry which is preliminary data.</text>
</comment>
<keyword evidence="3" id="KW-1185">Reference proteome</keyword>
<proteinExistence type="predicted"/>
<organism evidence="2 3">
    <name type="scientific">Ambispora leptoticha</name>
    <dbReference type="NCBI Taxonomy" id="144679"/>
    <lineage>
        <taxon>Eukaryota</taxon>
        <taxon>Fungi</taxon>
        <taxon>Fungi incertae sedis</taxon>
        <taxon>Mucoromycota</taxon>
        <taxon>Glomeromycotina</taxon>
        <taxon>Glomeromycetes</taxon>
        <taxon>Archaeosporales</taxon>
        <taxon>Ambisporaceae</taxon>
        <taxon>Ambispora</taxon>
    </lineage>
</organism>
<reference evidence="2" key="1">
    <citation type="submission" date="2021-06" db="EMBL/GenBank/DDBJ databases">
        <authorList>
            <person name="Kallberg Y."/>
            <person name="Tangrot J."/>
            <person name="Rosling A."/>
        </authorList>
    </citation>
    <scope>NUCLEOTIDE SEQUENCE</scope>
    <source>
        <strain evidence="2">FL130A</strain>
    </source>
</reference>
<dbReference type="EMBL" id="CAJVPS010000063">
    <property type="protein sequence ID" value="CAG8447205.1"/>
    <property type="molecule type" value="Genomic_DNA"/>
</dbReference>
<evidence type="ECO:0000256" key="1">
    <source>
        <dbReference type="SAM" id="MobiDB-lite"/>
    </source>
</evidence>
<gene>
    <name evidence="2" type="ORF">ALEPTO_LOCUS767</name>
</gene>
<dbReference type="Proteomes" id="UP000789508">
    <property type="component" value="Unassembled WGS sequence"/>
</dbReference>
<sequence>MSIKREVPLSIIPFQAPHQQNFFWDRQIVLPGGFNKRTMPKVDFNKCSKEQLQDLLERNSALIKNSSLMSNLSDKGEKIHKARAEILKALSKFNNNDTEMGISGDNLNNNDVSKEDRSIGELRVRMDRLAFDDSVHMGVYNDNYADSESPRQGKYVKPVRLKIIPVEEASELEEKQIRLQKESNISVARKSRQNDSDFLEPFEDGSDDDFWDDDEYVSDNGASEVDYNNEVMDTSY</sequence>
<name>A0A9N8VBF6_9GLOM</name>
<dbReference type="OrthoDB" id="2370569at2759"/>